<name>A0A0A9HK35_ARUDO</name>
<dbReference type="Pfam" id="PF07651">
    <property type="entry name" value="ANTH"/>
    <property type="match status" value="1"/>
</dbReference>
<feature type="domain" description="AP180 N-terminal homology (ANTH)" evidence="2">
    <location>
        <begin position="10"/>
        <end position="206"/>
    </location>
</feature>
<dbReference type="Gene3D" id="1.20.58.150">
    <property type="entry name" value="ANTH domain"/>
    <property type="match status" value="1"/>
</dbReference>
<dbReference type="PANTHER" id="PTHR22951">
    <property type="entry name" value="CLATHRIN ASSEMBLY PROTEIN"/>
    <property type="match status" value="1"/>
</dbReference>
<accession>A0A0A9HK35</accession>
<evidence type="ECO:0000256" key="1">
    <source>
        <dbReference type="SAM" id="MobiDB-lite"/>
    </source>
</evidence>
<feature type="region of interest" description="Disordered" evidence="1">
    <location>
        <begin position="208"/>
        <end position="265"/>
    </location>
</feature>
<dbReference type="GO" id="GO:0030136">
    <property type="term" value="C:clathrin-coated vesicle"/>
    <property type="evidence" value="ECO:0007669"/>
    <property type="project" value="InterPro"/>
</dbReference>
<dbReference type="InterPro" id="IPR045192">
    <property type="entry name" value="AP180-like"/>
</dbReference>
<dbReference type="PANTHER" id="PTHR22951:SF30">
    <property type="entry name" value="OS01G0881100 PROTEIN"/>
    <property type="match status" value="1"/>
</dbReference>
<protein>
    <recommendedName>
        <fullName evidence="2">AP180 N-terminal homology (ANTH) domain-containing protein</fullName>
    </recommendedName>
</protein>
<dbReference type="EMBL" id="GBRH01164633">
    <property type="protein sequence ID" value="JAE33263.1"/>
    <property type="molecule type" value="Transcribed_RNA"/>
</dbReference>
<reference evidence="3" key="2">
    <citation type="journal article" date="2015" name="Data Brief">
        <title>Shoot transcriptome of the giant reed, Arundo donax.</title>
        <authorList>
            <person name="Barrero R.A."/>
            <person name="Guerrero F.D."/>
            <person name="Moolhuijzen P."/>
            <person name="Goolsby J.A."/>
            <person name="Tidwell J."/>
            <person name="Bellgard S.E."/>
            <person name="Bellgard M.I."/>
        </authorList>
    </citation>
    <scope>NUCLEOTIDE SEQUENCE</scope>
    <source>
        <tissue evidence="3">Shoot tissue taken approximately 20 cm above the soil surface</tissue>
    </source>
</reference>
<evidence type="ECO:0000259" key="2">
    <source>
        <dbReference type="Pfam" id="PF07651"/>
    </source>
</evidence>
<feature type="compositionally biased region" description="Basic and acidic residues" evidence="1">
    <location>
        <begin position="233"/>
        <end position="248"/>
    </location>
</feature>
<dbReference type="AlphaFoldDB" id="A0A0A9HK35"/>
<proteinExistence type="predicted"/>
<dbReference type="GO" id="GO:0006900">
    <property type="term" value="P:vesicle budding from membrane"/>
    <property type="evidence" value="ECO:0007669"/>
    <property type="project" value="TreeGrafter"/>
</dbReference>
<reference evidence="3" key="1">
    <citation type="submission" date="2014-09" db="EMBL/GenBank/DDBJ databases">
        <authorList>
            <person name="Magalhaes I.L.F."/>
            <person name="Oliveira U."/>
            <person name="Santos F.R."/>
            <person name="Vidigal T.H.D.A."/>
            <person name="Brescovit A.D."/>
            <person name="Santos A.J."/>
        </authorList>
    </citation>
    <scope>NUCLEOTIDE SEQUENCE</scope>
    <source>
        <tissue evidence="3">Shoot tissue taken approximately 20 cm above the soil surface</tissue>
    </source>
</reference>
<dbReference type="GO" id="GO:0072583">
    <property type="term" value="P:clathrin-dependent endocytosis"/>
    <property type="evidence" value="ECO:0007669"/>
    <property type="project" value="InterPro"/>
</dbReference>
<dbReference type="FunFam" id="1.20.58.150:FF:000005">
    <property type="entry name" value="putative clathrin assembly protein At2g25430"/>
    <property type="match status" value="1"/>
</dbReference>
<dbReference type="SUPFAM" id="SSF89009">
    <property type="entry name" value="GAT-like domain"/>
    <property type="match status" value="1"/>
</dbReference>
<dbReference type="GO" id="GO:0032050">
    <property type="term" value="F:clathrin heavy chain binding"/>
    <property type="evidence" value="ECO:0007669"/>
    <property type="project" value="TreeGrafter"/>
</dbReference>
<sequence>MSRFGHRHRPRSRSWDFAAFLRAYAGYLDDRLKHRMQGRVGGGAGSPSIWYLDGRRESLHDDADEAWAVVPRDTPATETMTTEDLVAKAQQLRHLLDRFVACRPTGKARTNPVVCAALYVLVKESAVMYCDLTEVMAVLIDRFAELETPGCVRVHSIFTGLAKVVDELDDFYSWCKATDVCRPCDVPEVELVRQKKLDLMEEFIRDRQASASQRSSSPPAPFFSSQSPGVTKYDVKETKPIPAPKERQAAAQEENNAGKAAPAEPAAGSLVVVDDKMADFLNLNEDTSPPSGGKEHGRNLALALFDGNPAEAAAKWVAFEDPAAAWGTALVQSTSRLAPQRGEPGGGFDTTLLDGMYSHGATNATVVNARGFAGSASSVATRPPGATVLALPPPPGANAPAAAKADPFAPSLAVPPPTYIQMTDLQMRQRLLVEEQMAWQQYERQRATWSYNNLL</sequence>
<dbReference type="InterPro" id="IPR011417">
    <property type="entry name" value="ANTH_dom"/>
</dbReference>
<dbReference type="GO" id="GO:0005905">
    <property type="term" value="C:clathrin-coated pit"/>
    <property type="evidence" value="ECO:0007669"/>
    <property type="project" value="TreeGrafter"/>
</dbReference>
<dbReference type="GO" id="GO:0048268">
    <property type="term" value="P:clathrin coat assembly"/>
    <property type="evidence" value="ECO:0007669"/>
    <property type="project" value="InterPro"/>
</dbReference>
<feature type="compositionally biased region" description="Low complexity" evidence="1">
    <location>
        <begin position="209"/>
        <end position="228"/>
    </location>
</feature>
<dbReference type="InterPro" id="IPR014712">
    <property type="entry name" value="ANTH_dom_sf"/>
</dbReference>
<feature type="compositionally biased region" description="Low complexity" evidence="1">
    <location>
        <begin position="249"/>
        <end position="265"/>
    </location>
</feature>
<dbReference type="GO" id="GO:0005545">
    <property type="term" value="F:1-phosphatidylinositol binding"/>
    <property type="evidence" value="ECO:0007669"/>
    <property type="project" value="InterPro"/>
</dbReference>
<dbReference type="GO" id="GO:0005546">
    <property type="term" value="F:phosphatidylinositol-4,5-bisphosphate binding"/>
    <property type="evidence" value="ECO:0007669"/>
    <property type="project" value="TreeGrafter"/>
</dbReference>
<organism evidence="3">
    <name type="scientific">Arundo donax</name>
    <name type="common">Giant reed</name>
    <name type="synonym">Donax arundinaceus</name>
    <dbReference type="NCBI Taxonomy" id="35708"/>
    <lineage>
        <taxon>Eukaryota</taxon>
        <taxon>Viridiplantae</taxon>
        <taxon>Streptophyta</taxon>
        <taxon>Embryophyta</taxon>
        <taxon>Tracheophyta</taxon>
        <taxon>Spermatophyta</taxon>
        <taxon>Magnoliopsida</taxon>
        <taxon>Liliopsida</taxon>
        <taxon>Poales</taxon>
        <taxon>Poaceae</taxon>
        <taxon>PACMAD clade</taxon>
        <taxon>Arundinoideae</taxon>
        <taxon>Arundineae</taxon>
        <taxon>Arundo</taxon>
    </lineage>
</organism>
<evidence type="ECO:0000313" key="3">
    <source>
        <dbReference type="EMBL" id="JAE33263.1"/>
    </source>
</evidence>
<dbReference type="GO" id="GO:0000149">
    <property type="term" value="F:SNARE binding"/>
    <property type="evidence" value="ECO:0007669"/>
    <property type="project" value="TreeGrafter"/>
</dbReference>